<protein>
    <recommendedName>
        <fullName evidence="8">Rhodopsin domain-containing protein</fullName>
    </recommendedName>
</protein>
<evidence type="ECO:0000256" key="1">
    <source>
        <dbReference type="ARBA" id="ARBA00004141"/>
    </source>
</evidence>
<dbReference type="VEuPathDB" id="FungiDB:FOZG_18055"/>
<dbReference type="HOGENOM" id="CLU_028200_0_4_1"/>
<evidence type="ECO:0000256" key="5">
    <source>
        <dbReference type="ARBA" id="ARBA00038359"/>
    </source>
</evidence>
<feature type="compositionally biased region" description="Basic and acidic residues" evidence="6">
    <location>
        <begin position="373"/>
        <end position="385"/>
    </location>
</feature>
<proteinExistence type="inferred from homology"/>
<dbReference type="InterPro" id="IPR052337">
    <property type="entry name" value="SAT4-like"/>
</dbReference>
<comment type="subcellular location">
    <subcellularLocation>
        <location evidence="1">Membrane</location>
        <topology evidence="1">Multi-pass membrane protein</topology>
    </subcellularLocation>
</comment>
<dbReference type="EMBL" id="JH717929">
    <property type="protein sequence ID" value="EWZ28257.1"/>
    <property type="molecule type" value="Genomic_DNA"/>
</dbReference>
<feature type="compositionally biased region" description="Polar residues" evidence="6">
    <location>
        <begin position="390"/>
        <end position="400"/>
    </location>
</feature>
<dbReference type="InterPro" id="IPR049326">
    <property type="entry name" value="Rhodopsin_dom_fungi"/>
</dbReference>
<evidence type="ECO:0000256" key="2">
    <source>
        <dbReference type="ARBA" id="ARBA00022692"/>
    </source>
</evidence>
<evidence type="ECO:0000313" key="9">
    <source>
        <dbReference type="EMBL" id="EWZ28257.1"/>
    </source>
</evidence>
<sequence length="424" mass="46799">MHLPQFDQAHASMAHRSLEGASRSVEICAVLATLSVLSTITVALRTYIRLVLLRTFGLDDGLMVVAQILAIGSAIAIGLENKYGLGYHTWEQPKDNYVPYMKAFYASVVVYNIAICFVKVGILLQYRRVFALRVMQIITFYGVMFMIAWTITIAFLNILVCVPVAAVWDTTITGRCINSLTVWYVMAGFNLVTDIGIFCIPLPVIKSLQLPRKQKAMLLAIFCLGFFTCIISIIRIQTLKVAASTKDPNWDNVDAAIWSFLDVAIAVIAACLPTLRPLFSKLMPRMFASSSRSIGPPQYGPYVQAPSSQYLNDMKRTRTGKSQRSLSDDTMTLNENSSITVPTHSYSIKSRLCPAISVSISGGGKQDQPSENTESKDCGGGREAAKGGIQTKTTVIQQVATERISEDGWNNSRRSDSDITLRKY</sequence>
<feature type="compositionally biased region" description="Basic and acidic residues" evidence="6">
    <location>
        <begin position="413"/>
        <end position="424"/>
    </location>
</feature>
<keyword evidence="3 7" id="KW-1133">Transmembrane helix</keyword>
<evidence type="ECO:0000259" key="8">
    <source>
        <dbReference type="Pfam" id="PF20684"/>
    </source>
</evidence>
<feature type="transmembrane region" description="Helical" evidence="7">
    <location>
        <begin position="180"/>
        <end position="204"/>
    </location>
</feature>
<feature type="transmembrane region" description="Helical" evidence="7">
    <location>
        <begin position="103"/>
        <end position="126"/>
    </location>
</feature>
<dbReference type="PANTHER" id="PTHR33048">
    <property type="entry name" value="PTH11-LIKE INTEGRAL MEMBRANE PROTEIN (AFU_ORTHOLOGUE AFUA_5G11245)"/>
    <property type="match status" value="1"/>
</dbReference>
<feature type="transmembrane region" description="Helical" evidence="7">
    <location>
        <begin position="24"/>
        <end position="48"/>
    </location>
</feature>
<gene>
    <name evidence="9" type="ORF">FOZG_18055</name>
</gene>
<dbReference type="Proteomes" id="UP000030766">
    <property type="component" value="Unassembled WGS sequence"/>
</dbReference>
<reference evidence="9" key="2">
    <citation type="submission" date="2012-06" db="EMBL/GenBank/DDBJ databases">
        <title>Annotation of the Genome Sequence of Fusarium oxysporum Fo47.</title>
        <authorList>
            <consortium name="The Broad Institute Genomics Platform"/>
            <person name="Ma L.-J."/>
            <person name="Corby-Kistler H."/>
            <person name="Broz K."/>
            <person name="Gale L.R."/>
            <person name="Jonkers W."/>
            <person name="O'Donnell K."/>
            <person name="Ploetz R."/>
            <person name="Steinberg C."/>
            <person name="Schwartz D.C."/>
            <person name="VanEtten H."/>
            <person name="Zhou S."/>
            <person name="Young S.K."/>
            <person name="Zeng Q."/>
            <person name="Gargeya S."/>
            <person name="Fitzgerald M."/>
            <person name="Abouelleil A."/>
            <person name="Alvarado L."/>
            <person name="Chapman S.B."/>
            <person name="Gainer-Dewar J."/>
            <person name="Goldberg J."/>
            <person name="Griggs A."/>
            <person name="Gujja S."/>
            <person name="Hansen M."/>
            <person name="Howarth C."/>
            <person name="Imamovic A."/>
            <person name="Ireland A."/>
            <person name="Larimer J."/>
            <person name="McCowan C."/>
            <person name="Murphy C."/>
            <person name="Pearson M."/>
            <person name="Poon T.W."/>
            <person name="Priest M."/>
            <person name="Roberts A."/>
            <person name="Saif S."/>
            <person name="Shea T."/>
            <person name="Sykes S."/>
            <person name="Wortman J."/>
            <person name="Nusbaum C."/>
            <person name="Birren B."/>
        </authorList>
    </citation>
    <scope>NUCLEOTIDE SEQUENCE</scope>
    <source>
        <strain evidence="9">Fo47</strain>
    </source>
</reference>
<dbReference type="AlphaFoldDB" id="W9J8C6"/>
<evidence type="ECO:0000256" key="3">
    <source>
        <dbReference type="ARBA" id="ARBA00022989"/>
    </source>
</evidence>
<dbReference type="GO" id="GO:0016020">
    <property type="term" value="C:membrane"/>
    <property type="evidence" value="ECO:0007669"/>
    <property type="project" value="UniProtKB-SubCell"/>
</dbReference>
<name>W9J8C6_FUSOX</name>
<evidence type="ECO:0000256" key="4">
    <source>
        <dbReference type="ARBA" id="ARBA00023136"/>
    </source>
</evidence>
<dbReference type="Pfam" id="PF20684">
    <property type="entry name" value="Fung_rhodopsin"/>
    <property type="match status" value="1"/>
</dbReference>
<accession>W9J8C6</accession>
<dbReference type="PANTHER" id="PTHR33048:SF47">
    <property type="entry name" value="INTEGRAL MEMBRANE PROTEIN-RELATED"/>
    <property type="match status" value="1"/>
</dbReference>
<feature type="transmembrane region" description="Helical" evidence="7">
    <location>
        <begin position="256"/>
        <end position="275"/>
    </location>
</feature>
<organism evidence="9">
    <name type="scientific">Fusarium oxysporum Fo47</name>
    <dbReference type="NCBI Taxonomy" id="660027"/>
    <lineage>
        <taxon>Eukaryota</taxon>
        <taxon>Fungi</taxon>
        <taxon>Dikarya</taxon>
        <taxon>Ascomycota</taxon>
        <taxon>Pezizomycotina</taxon>
        <taxon>Sordariomycetes</taxon>
        <taxon>Hypocreomycetidae</taxon>
        <taxon>Hypocreales</taxon>
        <taxon>Nectriaceae</taxon>
        <taxon>Fusarium</taxon>
        <taxon>Fusarium oxysporum species complex</taxon>
    </lineage>
</organism>
<feature type="transmembrane region" description="Helical" evidence="7">
    <location>
        <begin position="60"/>
        <end position="79"/>
    </location>
</feature>
<comment type="similarity">
    <text evidence="5">Belongs to the SAT4 family.</text>
</comment>
<keyword evidence="4 7" id="KW-0472">Membrane</keyword>
<feature type="transmembrane region" description="Helical" evidence="7">
    <location>
        <begin position="138"/>
        <end position="168"/>
    </location>
</feature>
<evidence type="ECO:0000256" key="7">
    <source>
        <dbReference type="SAM" id="Phobius"/>
    </source>
</evidence>
<evidence type="ECO:0000256" key="6">
    <source>
        <dbReference type="SAM" id="MobiDB-lite"/>
    </source>
</evidence>
<feature type="domain" description="Rhodopsin" evidence="8">
    <location>
        <begin position="44"/>
        <end position="281"/>
    </location>
</feature>
<feature type="transmembrane region" description="Helical" evidence="7">
    <location>
        <begin position="216"/>
        <end position="236"/>
    </location>
</feature>
<feature type="region of interest" description="Disordered" evidence="6">
    <location>
        <begin position="359"/>
        <end position="424"/>
    </location>
</feature>
<keyword evidence="2 7" id="KW-0812">Transmembrane</keyword>
<reference evidence="9" key="1">
    <citation type="submission" date="2011-06" db="EMBL/GenBank/DDBJ databases">
        <title>The Genome Sequence of Fusarium oxysporum Fo47.</title>
        <authorList>
            <consortium name="The Broad Institute Genome Sequencing Platform"/>
            <person name="Ma L.-J."/>
            <person name="Gale L.R."/>
            <person name="Schwartz D.C."/>
            <person name="Zhou S."/>
            <person name="Corby-Kistler H."/>
            <person name="Young S.K."/>
            <person name="Zeng Q."/>
            <person name="Gargeya S."/>
            <person name="Fitzgerald M."/>
            <person name="Haas B."/>
            <person name="Abouelleil A."/>
            <person name="Alvarado L."/>
            <person name="Arachchi H.M."/>
            <person name="Berlin A."/>
            <person name="Brown A."/>
            <person name="Chapman S.B."/>
            <person name="Chen Z."/>
            <person name="Dunbar C."/>
            <person name="Freedman E."/>
            <person name="Gearin G."/>
            <person name="Gellesch M."/>
            <person name="Goldberg J."/>
            <person name="Griggs A."/>
            <person name="Gujja S."/>
            <person name="Heiman D."/>
            <person name="Howarth C."/>
            <person name="Larson L."/>
            <person name="Lui A."/>
            <person name="MacDonald P.J.P."/>
            <person name="Mehta T."/>
            <person name="Montmayeur A."/>
            <person name="Murphy C."/>
            <person name="Neiman D."/>
            <person name="Pearson M."/>
            <person name="Priest M."/>
            <person name="Roberts A."/>
            <person name="Saif S."/>
            <person name="Shea T."/>
            <person name="Shenoy N."/>
            <person name="Sisk P."/>
            <person name="Stolte C."/>
            <person name="Sykes S."/>
            <person name="Wortman J."/>
            <person name="Nusbaum C."/>
            <person name="Birren B."/>
        </authorList>
    </citation>
    <scope>NUCLEOTIDE SEQUENCE [LARGE SCALE GENOMIC DNA]</scope>
    <source>
        <strain evidence="9">Fo47</strain>
    </source>
</reference>